<reference evidence="2 3" key="1">
    <citation type="submission" date="2015-07" db="EMBL/GenBank/DDBJ databases">
        <title>The draft genome sequence of Leadbetterella sp. JN14-9.</title>
        <authorList>
            <person name="Liu Y."/>
            <person name="Du J."/>
            <person name="Shao Z."/>
        </authorList>
    </citation>
    <scope>NUCLEOTIDE SEQUENCE [LARGE SCALE GENOMIC DNA]</scope>
    <source>
        <strain evidence="2 3">JN14-9</strain>
    </source>
</reference>
<evidence type="ECO:0000256" key="1">
    <source>
        <dbReference type="SAM" id="SignalP"/>
    </source>
</evidence>
<sequence>MKKTTLISSCLLILSFTANAQLDTKLNILSLANRKPEISLEAGYDKFSLELINGLIFKKWGQASVYDDEGNYLGDTGYKRFGYNGVLKANYYFSPDETIDGWKLSPYLRYRMTNVDFSDPVKEHRFGAGLMFGRKGLMFDQFGYDLEAGFGYWVFSKAKLRQSGEPFTLEEEFPFFGEIMNSLRKYDIPFRASVFYRIGG</sequence>
<organism evidence="2 3">
    <name type="scientific">Jiulongibacter sediminis</name>
    <dbReference type="NCBI Taxonomy" id="1605367"/>
    <lineage>
        <taxon>Bacteria</taxon>
        <taxon>Pseudomonadati</taxon>
        <taxon>Bacteroidota</taxon>
        <taxon>Cytophagia</taxon>
        <taxon>Cytophagales</taxon>
        <taxon>Leadbetterellaceae</taxon>
        <taxon>Jiulongibacter</taxon>
    </lineage>
</organism>
<evidence type="ECO:0000313" key="3">
    <source>
        <dbReference type="Proteomes" id="UP000050454"/>
    </source>
</evidence>
<comment type="caution">
    <text evidence="2">The sequence shown here is derived from an EMBL/GenBank/DDBJ whole genome shotgun (WGS) entry which is preliminary data.</text>
</comment>
<feature type="signal peptide" evidence="1">
    <location>
        <begin position="1"/>
        <end position="20"/>
    </location>
</feature>
<evidence type="ECO:0008006" key="4">
    <source>
        <dbReference type="Google" id="ProtNLM"/>
    </source>
</evidence>
<dbReference type="Proteomes" id="UP000050454">
    <property type="component" value="Unassembled WGS sequence"/>
</dbReference>
<dbReference type="STRING" id="1605367.AFM12_07600"/>
<gene>
    <name evidence="2" type="ORF">AFM12_07600</name>
</gene>
<dbReference type="AlphaFoldDB" id="A0A0P7BCX1"/>
<protein>
    <recommendedName>
        <fullName evidence="4">DUF3575 domain-containing protein</fullName>
    </recommendedName>
</protein>
<dbReference type="Pfam" id="PF12099">
    <property type="entry name" value="DUF3575"/>
    <property type="match status" value="1"/>
</dbReference>
<accession>A0A0P7BCX1</accession>
<evidence type="ECO:0000313" key="2">
    <source>
        <dbReference type="EMBL" id="KPM48485.1"/>
    </source>
</evidence>
<dbReference type="EMBL" id="LGTQ01000006">
    <property type="protein sequence ID" value="KPM48485.1"/>
    <property type="molecule type" value="Genomic_DNA"/>
</dbReference>
<dbReference type="RefSeq" id="WP_055146169.1">
    <property type="nucleotide sequence ID" value="NZ_JXSZ01000006.1"/>
</dbReference>
<keyword evidence="3" id="KW-1185">Reference proteome</keyword>
<dbReference type="InterPro" id="IPR021958">
    <property type="entry name" value="DUF3575"/>
</dbReference>
<keyword evidence="1" id="KW-0732">Signal</keyword>
<feature type="chain" id="PRO_5006135671" description="DUF3575 domain-containing protein" evidence="1">
    <location>
        <begin position="21"/>
        <end position="200"/>
    </location>
</feature>
<name>A0A0P7BCX1_9BACT</name>
<proteinExistence type="predicted"/>